<gene>
    <name evidence="1" type="ORF">CFO_g1585</name>
</gene>
<accession>A0A0F8CZP5</accession>
<keyword evidence="2" id="KW-1185">Reference proteome</keyword>
<evidence type="ECO:0008006" key="3">
    <source>
        <dbReference type="Google" id="ProtNLM"/>
    </source>
</evidence>
<dbReference type="EMBL" id="LBBL01000065">
    <property type="protein sequence ID" value="KKF96052.1"/>
    <property type="molecule type" value="Genomic_DNA"/>
</dbReference>
<dbReference type="Proteomes" id="UP000034841">
    <property type="component" value="Unassembled WGS sequence"/>
</dbReference>
<dbReference type="AlphaFoldDB" id="A0A0F8CZP5"/>
<name>A0A0F8CZP5_CERFI</name>
<comment type="caution">
    <text evidence="1">The sequence shown here is derived from an EMBL/GenBank/DDBJ whole genome shotgun (WGS) entry which is preliminary data.</text>
</comment>
<evidence type="ECO:0000313" key="2">
    <source>
        <dbReference type="Proteomes" id="UP000034841"/>
    </source>
</evidence>
<sequence>MAKLGLLVSEGRPLQEMADEDEKQQQPLVVSRARARAEFMDLPTELHIMISKLLIYPDALSLKHSSNYLYNLVDTGVSVKVEWLILRHNLHLKGPDDKKCDLRSDLQFCRGSIPMLIQHYRNHIECEAHPGIGCMIYNTKECFHRRKLIERVCQWSHGDALRLIIAILALSMSWLLPLEGFGVDRRVQMSVREWMVPFSATCMAILLADAVQSARLRYRQRRALLQL</sequence>
<dbReference type="OrthoDB" id="5281164at2759"/>
<evidence type="ECO:0000313" key="1">
    <source>
        <dbReference type="EMBL" id="KKF96052.1"/>
    </source>
</evidence>
<organism evidence="1 2">
    <name type="scientific">Ceratocystis fimbriata f. sp. platani</name>
    <dbReference type="NCBI Taxonomy" id="88771"/>
    <lineage>
        <taxon>Eukaryota</taxon>
        <taxon>Fungi</taxon>
        <taxon>Dikarya</taxon>
        <taxon>Ascomycota</taxon>
        <taxon>Pezizomycotina</taxon>
        <taxon>Sordariomycetes</taxon>
        <taxon>Hypocreomycetidae</taxon>
        <taxon>Microascales</taxon>
        <taxon>Ceratocystidaceae</taxon>
        <taxon>Ceratocystis</taxon>
    </lineage>
</organism>
<proteinExistence type="predicted"/>
<protein>
    <recommendedName>
        <fullName evidence="3">F-box domain-containing protein</fullName>
    </recommendedName>
</protein>
<reference evidence="1 2" key="1">
    <citation type="submission" date="2015-04" db="EMBL/GenBank/DDBJ databases">
        <title>Genome sequence of Ceratocystis platani, a major pathogen of plane trees.</title>
        <authorList>
            <person name="Belbahri L."/>
        </authorList>
    </citation>
    <scope>NUCLEOTIDE SEQUENCE [LARGE SCALE GENOMIC DNA]</scope>
    <source>
        <strain evidence="1 2">CFO</strain>
    </source>
</reference>